<dbReference type="Pfam" id="PF00106">
    <property type="entry name" value="adh_short"/>
    <property type="match status" value="1"/>
</dbReference>
<keyword evidence="2" id="KW-0560">Oxidoreductase</keyword>
<dbReference type="InterPro" id="IPR002347">
    <property type="entry name" value="SDR_fam"/>
</dbReference>
<organism evidence="3 4">
    <name type="scientific">Yersinia phage vB_Yru_GN1</name>
    <dbReference type="NCBI Taxonomy" id="3074381"/>
    <lineage>
        <taxon>Viruses</taxon>
        <taxon>Duplodnaviria</taxon>
        <taxon>Heunggongvirae</taxon>
        <taxon>Uroviricota</taxon>
        <taxon>Caudoviricetes</taxon>
        <taxon>Caudoviricetes incertae sedis</taxon>
        <taxon>Sepahanvirus</taxon>
        <taxon>Sepahanvirus vB-Yru-GN1</taxon>
    </lineage>
</organism>
<name>A0AA86MDD2_9CAUD</name>
<protein>
    <submittedName>
        <fullName evidence="3">Ketoreductase or glucose dehydrogenase</fullName>
    </submittedName>
</protein>
<reference evidence="3 4" key="1">
    <citation type="submission" date="2023-09" db="EMBL/GenBank/DDBJ databases">
        <title>Analysis of phage genome (vB_Yru_GN1) of the bacterium (Yersinia ruckeri).</title>
        <authorList>
            <person name="Ganjoor M.S."/>
            <person name="Bouzari M."/>
            <person name="Soleimani-Delfan A."/>
        </authorList>
    </citation>
    <scope>NUCLEOTIDE SEQUENCE [LARGE SCALE GENOMIC DNA]</scope>
    <source>
        <strain evidence="4">vB_Yru_GN1</strain>
    </source>
</reference>
<dbReference type="GO" id="GO:0016020">
    <property type="term" value="C:membrane"/>
    <property type="evidence" value="ECO:0007669"/>
    <property type="project" value="TreeGrafter"/>
</dbReference>
<dbReference type="GO" id="GO:0016491">
    <property type="term" value="F:oxidoreductase activity"/>
    <property type="evidence" value="ECO:0007669"/>
    <property type="project" value="UniProtKB-KW"/>
</dbReference>
<dbReference type="Gene3D" id="3.40.50.720">
    <property type="entry name" value="NAD(P)-binding Rossmann-like Domain"/>
    <property type="match status" value="1"/>
</dbReference>
<proteinExistence type="inferred from homology"/>
<evidence type="ECO:0000313" key="3">
    <source>
        <dbReference type="EMBL" id="BES79958.1"/>
    </source>
</evidence>
<dbReference type="SUPFAM" id="SSF51735">
    <property type="entry name" value="NAD(P)-binding Rossmann-fold domains"/>
    <property type="match status" value="1"/>
</dbReference>
<sequence>MRILITGATSGVGLDFLKLIADEKYNHVNVDILIRKMNDEVREIQSKTDGRIKAFIVDLSQPSSLSFNSTMRLISNVHHDVVINNAGITNRNYLEAHGSQDILDIMNVNTITPMLITKATISDQEPQLFVNILSGAAKENFRKLSAYGTSKAALAKFFDQLYVDYQDKDIHNKAFVDLNPGPIDTKLCPESYKDGRVKLLTGTEVAESIIKCIDEFNEDQYQLIRKKIDL</sequence>
<accession>A0AA86MDD2</accession>
<comment type="similarity">
    <text evidence="1">Belongs to the short-chain dehydrogenases/reductases (SDR) family.</text>
</comment>
<keyword evidence="4" id="KW-1185">Reference proteome</keyword>
<dbReference type="PRINTS" id="PR00081">
    <property type="entry name" value="GDHRDH"/>
</dbReference>
<dbReference type="EMBL" id="LC779065">
    <property type="protein sequence ID" value="BES79958.1"/>
    <property type="molecule type" value="Genomic_DNA"/>
</dbReference>
<dbReference type="PANTHER" id="PTHR44196:SF1">
    <property type="entry name" value="DEHYDROGENASE_REDUCTASE SDR FAMILY MEMBER 7B"/>
    <property type="match status" value="1"/>
</dbReference>
<dbReference type="InterPro" id="IPR036291">
    <property type="entry name" value="NAD(P)-bd_dom_sf"/>
</dbReference>
<dbReference type="Proteomes" id="UP001304813">
    <property type="component" value="Segment"/>
</dbReference>
<evidence type="ECO:0000313" key="4">
    <source>
        <dbReference type="Proteomes" id="UP001304813"/>
    </source>
</evidence>
<evidence type="ECO:0000256" key="1">
    <source>
        <dbReference type="ARBA" id="ARBA00006484"/>
    </source>
</evidence>
<dbReference type="PANTHER" id="PTHR44196">
    <property type="entry name" value="DEHYDROGENASE/REDUCTASE SDR FAMILY MEMBER 7B"/>
    <property type="match status" value="1"/>
</dbReference>
<evidence type="ECO:0000256" key="2">
    <source>
        <dbReference type="ARBA" id="ARBA00023002"/>
    </source>
</evidence>